<evidence type="ECO:0000313" key="1">
    <source>
        <dbReference type="EMBL" id="MFC5945599.1"/>
    </source>
</evidence>
<reference evidence="2" key="1">
    <citation type="journal article" date="2019" name="Int. J. Syst. Evol. Microbiol.">
        <title>The Global Catalogue of Microorganisms (GCM) 10K type strain sequencing project: providing services to taxonomists for standard genome sequencing and annotation.</title>
        <authorList>
            <consortium name="The Broad Institute Genomics Platform"/>
            <consortium name="The Broad Institute Genome Sequencing Center for Infectious Disease"/>
            <person name="Wu L."/>
            <person name="Ma J."/>
        </authorList>
    </citation>
    <scope>NUCLEOTIDE SEQUENCE [LARGE SCALE GENOMIC DNA]</scope>
    <source>
        <strain evidence="2">CGMCC 4.7173</strain>
    </source>
</reference>
<organism evidence="1 2">
    <name type="scientific">Micromonospora harpali</name>
    <dbReference type="NCBI Taxonomy" id="1490225"/>
    <lineage>
        <taxon>Bacteria</taxon>
        <taxon>Bacillati</taxon>
        <taxon>Actinomycetota</taxon>
        <taxon>Actinomycetes</taxon>
        <taxon>Micromonosporales</taxon>
        <taxon>Micromonosporaceae</taxon>
        <taxon>Micromonospora</taxon>
    </lineage>
</organism>
<dbReference type="InterPro" id="IPR007795">
    <property type="entry name" value="T7SS_EccB"/>
</dbReference>
<accession>A0ABW1HZI4</accession>
<gene>
    <name evidence="1" type="ORF">ACFPZ4_29560</name>
</gene>
<proteinExistence type="predicted"/>
<dbReference type="EMBL" id="JBHSQQ010000344">
    <property type="protein sequence ID" value="MFC5945599.1"/>
    <property type="molecule type" value="Genomic_DNA"/>
</dbReference>
<sequence length="97" mass="9454">MTASGIVRGGVGVTRTPRTADAVAVAPGLGGLLVAGRGGEPGTGYYLVTDAGVKYPLAGGAVAERLGYPPANATVVSPDLIDLLPTGPTLDPRGVVG</sequence>
<dbReference type="RefSeq" id="WP_377538400.1">
    <property type="nucleotide sequence ID" value="NZ_JBHSQQ010000344.1"/>
</dbReference>
<dbReference type="Proteomes" id="UP001596207">
    <property type="component" value="Unassembled WGS sequence"/>
</dbReference>
<evidence type="ECO:0000313" key="2">
    <source>
        <dbReference type="Proteomes" id="UP001596207"/>
    </source>
</evidence>
<keyword evidence="2" id="KW-1185">Reference proteome</keyword>
<dbReference type="Pfam" id="PF05108">
    <property type="entry name" value="T7SS_ESX1_EccB"/>
    <property type="match status" value="1"/>
</dbReference>
<protein>
    <submittedName>
        <fullName evidence="1">Type VII secretion protein EccB</fullName>
    </submittedName>
</protein>
<name>A0ABW1HZI4_9ACTN</name>
<comment type="caution">
    <text evidence="1">The sequence shown here is derived from an EMBL/GenBank/DDBJ whole genome shotgun (WGS) entry which is preliminary data.</text>
</comment>